<dbReference type="SUPFAM" id="SSF56801">
    <property type="entry name" value="Acetyl-CoA synthetase-like"/>
    <property type="match status" value="1"/>
</dbReference>
<keyword evidence="6" id="KW-1185">Reference proteome</keyword>
<evidence type="ECO:0000259" key="3">
    <source>
        <dbReference type="Pfam" id="PF00501"/>
    </source>
</evidence>
<evidence type="ECO:0000256" key="1">
    <source>
        <dbReference type="ARBA" id="ARBA00006432"/>
    </source>
</evidence>
<feature type="domain" description="AMP-dependent synthetase/ligase" evidence="3">
    <location>
        <begin position="20"/>
        <end position="377"/>
    </location>
</feature>
<feature type="domain" description="AMP-binding enzyme C-terminal" evidence="4">
    <location>
        <begin position="427"/>
        <end position="503"/>
    </location>
</feature>
<reference evidence="5" key="1">
    <citation type="journal article" date="2010" name="Int. J. Syst. Evol. Microbiol.">
        <title>Porticoccus litoralis gen. nov., sp. nov., a gammaproteobacterium isolated from the Yellow Sea.</title>
        <authorList>
            <person name="Oh H.M."/>
            <person name="Kim H."/>
            <person name="Kim K.M."/>
            <person name="Min G.S."/>
            <person name="Cho J.C."/>
        </authorList>
    </citation>
    <scope>NUCLEOTIDE SEQUENCE</scope>
    <source>
        <strain evidence="5">DSM 25064</strain>
    </source>
</reference>
<dbReference type="Gene3D" id="3.30.300.30">
    <property type="match status" value="1"/>
</dbReference>
<dbReference type="InterPro" id="IPR045851">
    <property type="entry name" value="AMP-bd_C_sf"/>
</dbReference>
<dbReference type="InterPro" id="IPR000873">
    <property type="entry name" value="AMP-dep_synth/lig_dom"/>
</dbReference>
<gene>
    <name evidence="5" type="ORF">Q8A57_02860</name>
</gene>
<dbReference type="PANTHER" id="PTHR24096">
    <property type="entry name" value="LONG-CHAIN-FATTY-ACID--COA LIGASE"/>
    <property type="match status" value="1"/>
</dbReference>
<protein>
    <submittedName>
        <fullName evidence="5">AMP-binding protein</fullName>
    </submittedName>
</protein>
<evidence type="ECO:0000259" key="4">
    <source>
        <dbReference type="Pfam" id="PF13193"/>
    </source>
</evidence>
<dbReference type="RefSeq" id="WP_305169412.1">
    <property type="nucleotide sequence ID" value="NZ_JAUUUU010000001.1"/>
</dbReference>
<keyword evidence="2" id="KW-0436">Ligase</keyword>
<dbReference type="PANTHER" id="PTHR24096:SF267">
    <property type="entry name" value="MALONATE--COA LIGASE ACSF3, MITOCHONDRIAL"/>
    <property type="match status" value="1"/>
</dbReference>
<sequence length="521" mass="57907">MRLVDFLDESPAVRSGAGKFIDLDNELSLSYRQMVNASVQIAEVLRERGVKSQDVVATYAPNSVAAYCCIFAISRLGAVWLPLNVRNTFEANQKQIAKSGAVKFFVDDTILASIPQIVDTYLEDKLLRFNGQQVLGVELQALADELVMPLTLDVKPEGENVLLNLFATGGTTGDSKLAEWSSRSWETLTAIQDEVMPEPDIPGSYLVSAPMTHAAGVASFATIRQGASVVVMDGMIPDRLLRVIQDYRVTHLFLPPTAIYMLLADPSIRDFDYSSLRYFWYAAAPMSVDKLKEAIAAFGPVMVQTYGQAEAPMICTFLSAEDHVYALENDHPEILRSCGKVCPHVELAILDDDWQPLSVGEEGEIAVKGNLLMKGYYQSPAATEEIRRDGWQRTGDIGFLDERGYLSIVDRKRDMIISGGFNVYPSEIEQLIWGHPAIKDCAVIGVPDEKWGEQVTAVVELKANVQAPDEQEIIQFCKSRLGSVKSPKQVYFWDELPRSPVGKVLKKEIRKVFWKDSGRNI</sequence>
<evidence type="ECO:0000313" key="5">
    <source>
        <dbReference type="EMBL" id="MDP1519899.1"/>
    </source>
</evidence>
<comment type="similarity">
    <text evidence="1">Belongs to the ATP-dependent AMP-binding enzyme family.</text>
</comment>
<organism evidence="5 6">
    <name type="scientific">Porticoccus litoralis</name>
    <dbReference type="NCBI Taxonomy" id="434086"/>
    <lineage>
        <taxon>Bacteria</taxon>
        <taxon>Pseudomonadati</taxon>
        <taxon>Pseudomonadota</taxon>
        <taxon>Gammaproteobacteria</taxon>
        <taxon>Cellvibrionales</taxon>
        <taxon>Porticoccaceae</taxon>
        <taxon>Porticoccus</taxon>
    </lineage>
</organism>
<dbReference type="EMBL" id="JAUUUU010000001">
    <property type="protein sequence ID" value="MDP1519899.1"/>
    <property type="molecule type" value="Genomic_DNA"/>
</dbReference>
<comment type="caution">
    <text evidence="5">The sequence shown here is derived from an EMBL/GenBank/DDBJ whole genome shotgun (WGS) entry which is preliminary data.</text>
</comment>
<dbReference type="Gene3D" id="3.40.50.12780">
    <property type="entry name" value="N-terminal domain of ligase-like"/>
    <property type="match status" value="1"/>
</dbReference>
<dbReference type="InterPro" id="IPR025110">
    <property type="entry name" value="AMP-bd_C"/>
</dbReference>
<dbReference type="Pfam" id="PF13193">
    <property type="entry name" value="AMP-binding_C"/>
    <property type="match status" value="1"/>
</dbReference>
<dbReference type="InterPro" id="IPR042099">
    <property type="entry name" value="ANL_N_sf"/>
</dbReference>
<dbReference type="Proteomes" id="UP001178354">
    <property type="component" value="Unassembled WGS sequence"/>
</dbReference>
<accession>A0AAW8B0P7</accession>
<dbReference type="FunFam" id="3.30.300.30:FF:000008">
    <property type="entry name" value="2,3-dihydroxybenzoate-AMP ligase"/>
    <property type="match status" value="1"/>
</dbReference>
<proteinExistence type="inferred from homology"/>
<evidence type="ECO:0000313" key="6">
    <source>
        <dbReference type="Proteomes" id="UP001178354"/>
    </source>
</evidence>
<evidence type="ECO:0000256" key="2">
    <source>
        <dbReference type="ARBA" id="ARBA00022598"/>
    </source>
</evidence>
<dbReference type="GO" id="GO:0016405">
    <property type="term" value="F:CoA-ligase activity"/>
    <property type="evidence" value="ECO:0007669"/>
    <property type="project" value="TreeGrafter"/>
</dbReference>
<dbReference type="AlphaFoldDB" id="A0AAW8B0P7"/>
<reference evidence="5" key="2">
    <citation type="submission" date="2023-08" db="EMBL/GenBank/DDBJ databases">
        <authorList>
            <person name="Luo J."/>
        </authorList>
    </citation>
    <scope>NUCLEOTIDE SEQUENCE</scope>
    <source>
        <strain evidence="5">DSM 25064</strain>
    </source>
</reference>
<dbReference type="Pfam" id="PF00501">
    <property type="entry name" value="AMP-binding"/>
    <property type="match status" value="1"/>
</dbReference>
<name>A0AAW8B0P7_9GAMM</name>